<dbReference type="Proteomes" id="UP000283805">
    <property type="component" value="Unassembled WGS sequence"/>
</dbReference>
<protein>
    <submittedName>
        <fullName evidence="1">Uncharacterized protein</fullName>
    </submittedName>
</protein>
<sequence length="379" mass="42462">MEFAIWGYPWDLRDEGPTRVATRLREIGVSELNLATNYHTVQAFTPHNPTRRTHFARASSYFRPDDRYGRLEPVPYEGMEGDWVDEIADQVPDLTLTAWTVGCHNSRLGMAHPDLTIESPHGDDLVFGLCPTNPAVHEYLVAVVGDLADRDQFDRIELETFDYFYGTGFGWHHQKIHARLGTLGEFLLGLCFCEHCRAAAADAGIDVETVRETAAQTLDHIVAGRVPHDLSPDRWLRSQPAVADYVDLRERTLADLYADLADAADGTPLGYYAGMPDPGREWLVGADLNRLADYVDYYCVPAYESSRDAVLDAYRTVDELTPEIPIHVGVLPGHPAIHDEATVVDIVDGLRAIDVPRVSFYNYGLLPERSLEWIESATH</sequence>
<comment type="caution">
    <text evidence="1">The sequence shown here is derived from an EMBL/GenBank/DDBJ whole genome shotgun (WGS) entry which is preliminary data.</text>
</comment>
<name>A0A419VVU3_9EURY</name>
<dbReference type="RefSeq" id="WP_120246889.1">
    <property type="nucleotide sequence ID" value="NZ_RAPO01000009.1"/>
</dbReference>
<dbReference type="Gene3D" id="3.20.20.80">
    <property type="entry name" value="Glycosidases"/>
    <property type="match status" value="1"/>
</dbReference>
<dbReference type="EMBL" id="RAPO01000009">
    <property type="protein sequence ID" value="RKD86290.1"/>
    <property type="molecule type" value="Genomic_DNA"/>
</dbReference>
<accession>A0A419VVU3</accession>
<dbReference type="AlphaFoldDB" id="A0A419VVU3"/>
<proteinExistence type="predicted"/>
<keyword evidence="2" id="KW-1185">Reference proteome</keyword>
<evidence type="ECO:0000313" key="2">
    <source>
        <dbReference type="Proteomes" id="UP000283805"/>
    </source>
</evidence>
<gene>
    <name evidence="1" type="ORF">ATJ93_4619</name>
</gene>
<evidence type="ECO:0000313" key="1">
    <source>
        <dbReference type="EMBL" id="RKD86290.1"/>
    </source>
</evidence>
<reference evidence="1 2" key="1">
    <citation type="submission" date="2018-09" db="EMBL/GenBank/DDBJ databases">
        <title>Genomic Encyclopedia of Archaeal and Bacterial Type Strains, Phase II (KMG-II): from individual species to whole genera.</title>
        <authorList>
            <person name="Goeker M."/>
        </authorList>
    </citation>
    <scope>NUCLEOTIDE SEQUENCE [LARGE SCALE GENOMIC DNA]</scope>
    <source>
        <strain evidence="1 2">DSM 13151</strain>
    </source>
</reference>
<organism evidence="1 2">
    <name type="scientific">Halopiger aswanensis</name>
    <dbReference type="NCBI Taxonomy" id="148449"/>
    <lineage>
        <taxon>Archaea</taxon>
        <taxon>Methanobacteriati</taxon>
        <taxon>Methanobacteriota</taxon>
        <taxon>Stenosarchaea group</taxon>
        <taxon>Halobacteria</taxon>
        <taxon>Halobacteriales</taxon>
        <taxon>Natrialbaceae</taxon>
        <taxon>Halopiger</taxon>
    </lineage>
</organism>
<dbReference type="OrthoDB" id="203797at2157"/>